<feature type="coiled-coil region" evidence="1">
    <location>
        <begin position="51"/>
        <end position="85"/>
    </location>
</feature>
<name>A0A9X0CR34_9CNID</name>
<proteinExistence type="predicted"/>
<dbReference type="InterPro" id="IPR007861">
    <property type="entry name" value="DNA_mismatch_repair_MutS_clamp"/>
</dbReference>
<dbReference type="Proteomes" id="UP001163046">
    <property type="component" value="Unassembled WGS sequence"/>
</dbReference>
<dbReference type="GO" id="GO:0030983">
    <property type="term" value="F:mismatched DNA binding"/>
    <property type="evidence" value="ECO:0007669"/>
    <property type="project" value="InterPro"/>
</dbReference>
<evidence type="ECO:0000256" key="1">
    <source>
        <dbReference type="SAM" id="Coils"/>
    </source>
</evidence>
<keyword evidence="1" id="KW-0175">Coiled coil</keyword>
<accession>A0A9X0CR34</accession>
<evidence type="ECO:0000313" key="3">
    <source>
        <dbReference type="EMBL" id="KAJ7372927.1"/>
    </source>
</evidence>
<evidence type="ECO:0000259" key="2">
    <source>
        <dbReference type="Pfam" id="PF05190"/>
    </source>
</evidence>
<dbReference type="InterPro" id="IPR036187">
    <property type="entry name" value="DNA_mismatch_repair_MutS_sf"/>
</dbReference>
<keyword evidence="4" id="KW-1185">Reference proteome</keyword>
<dbReference type="SUPFAM" id="SSF48334">
    <property type="entry name" value="DNA repair protein MutS, domain III"/>
    <property type="match status" value="1"/>
</dbReference>
<gene>
    <name evidence="3" type="ORF">OS493_015382</name>
</gene>
<feature type="domain" description="DNA mismatch repair protein MutS clamp" evidence="2">
    <location>
        <begin position="2"/>
        <end position="71"/>
    </location>
</feature>
<reference evidence="3" key="1">
    <citation type="submission" date="2023-01" db="EMBL/GenBank/DDBJ databases">
        <title>Genome assembly of the deep-sea coral Lophelia pertusa.</title>
        <authorList>
            <person name="Herrera S."/>
            <person name="Cordes E."/>
        </authorList>
    </citation>
    <scope>NUCLEOTIDE SEQUENCE</scope>
    <source>
        <strain evidence="3">USNM1676648</strain>
        <tissue evidence="3">Polyp</tissue>
    </source>
</reference>
<dbReference type="AlphaFoldDB" id="A0A9X0CR34"/>
<sequence length="102" mass="11631">MKKHRESLKIPRLVINSHKSFIRVVEIPAAKKTLLQGNQDFVFLESTADKARYSTLKLQELNAKLKALQEENEHVQKTLSEDLCNQVTSHAESLKQMAVFIG</sequence>
<dbReference type="Pfam" id="PF05190">
    <property type="entry name" value="MutS_IV"/>
    <property type="match status" value="1"/>
</dbReference>
<organism evidence="3 4">
    <name type="scientific">Desmophyllum pertusum</name>
    <dbReference type="NCBI Taxonomy" id="174260"/>
    <lineage>
        <taxon>Eukaryota</taxon>
        <taxon>Metazoa</taxon>
        <taxon>Cnidaria</taxon>
        <taxon>Anthozoa</taxon>
        <taxon>Hexacorallia</taxon>
        <taxon>Scleractinia</taxon>
        <taxon>Caryophylliina</taxon>
        <taxon>Caryophylliidae</taxon>
        <taxon>Desmophyllum</taxon>
    </lineage>
</organism>
<dbReference type="EMBL" id="MU826833">
    <property type="protein sequence ID" value="KAJ7372927.1"/>
    <property type="molecule type" value="Genomic_DNA"/>
</dbReference>
<dbReference type="GO" id="GO:0005524">
    <property type="term" value="F:ATP binding"/>
    <property type="evidence" value="ECO:0007669"/>
    <property type="project" value="InterPro"/>
</dbReference>
<protein>
    <recommendedName>
        <fullName evidence="2">DNA mismatch repair protein MutS clamp domain-containing protein</fullName>
    </recommendedName>
</protein>
<evidence type="ECO:0000313" key="4">
    <source>
        <dbReference type="Proteomes" id="UP001163046"/>
    </source>
</evidence>
<dbReference type="GO" id="GO:0006298">
    <property type="term" value="P:mismatch repair"/>
    <property type="evidence" value="ECO:0007669"/>
    <property type="project" value="InterPro"/>
</dbReference>
<comment type="caution">
    <text evidence="3">The sequence shown here is derived from an EMBL/GenBank/DDBJ whole genome shotgun (WGS) entry which is preliminary data.</text>
</comment>
<dbReference type="Gene3D" id="1.10.1420.10">
    <property type="match status" value="1"/>
</dbReference>